<accession>A0A4R6Z7T6</accession>
<evidence type="ECO:0000313" key="2">
    <source>
        <dbReference type="Proteomes" id="UP000295293"/>
    </source>
</evidence>
<sequence>MDPRLLGYYNSELNYLRELGAEFAANYPKIAARLGMHDIEVADPYVERLLEGFSFLTARIQLKMDAEFPRFSQRLLEVIYPNYLAPTPAMCIVQFTPGEMTGNQGDCFRIARGERMRAPSLVEGQAGCEFRTAHDVDLWPLRVSQARFEGVPTDVRILRLRQDMPVKSSLRLNFAFNAPLSGKSPPPDRLSLHLTGSAHITSRLHELLCGHVLGVSVRPRGRNGGQWRQLSPGAVQPEGFDDEQSLLPYKSRGFQGYRLLHEYFAFPARYHFIALEGLRAALQGIEALDGFEVSILLDQDVSDLETVVDASHFALFCTPAINLISMRSDRIQVGDSRYEFHVVPDRAHPLNYEVYSIEQVEGFGRDNAVEAKFRPFYASQVGDRGNHGAYFTVRREPRLTSASVTRHGARSTYLGSEVFLSLVNQHEAPYGSSLRQLGVDMTVTNRDLALLMSVGSQHDLVPVDSVPVTGVRVLQGPTRPVSAAPEGEITWRLISHLGLNYQTLTDHSPEQGALALRELLALYTVLGDPAVARHANAVLKTKLAPITRRLPGGGPITFGRGVGIDVIIDESHFAGTSPYLFGAVLEQFLARHVALNTFTETRLVSAQRGQLGQWAPRFGKRPVA</sequence>
<dbReference type="EMBL" id="SNZH01000002">
    <property type="protein sequence ID" value="TDR47873.1"/>
    <property type="molecule type" value="Genomic_DNA"/>
</dbReference>
<dbReference type="Proteomes" id="UP000295293">
    <property type="component" value="Unassembled WGS sequence"/>
</dbReference>
<dbReference type="InterPro" id="IPR010272">
    <property type="entry name" value="T6SS_TssF"/>
</dbReference>
<dbReference type="Pfam" id="PF05947">
    <property type="entry name" value="T6SS_TssF"/>
    <property type="match status" value="1"/>
</dbReference>
<dbReference type="NCBIfam" id="TIGR03359">
    <property type="entry name" value="VI_chp_6"/>
    <property type="match status" value="1"/>
</dbReference>
<dbReference type="PANTHER" id="PTHR35370:SF1">
    <property type="entry name" value="TYPE VI SECRETION SYSTEM COMPONENT TSSF1"/>
    <property type="match status" value="1"/>
</dbReference>
<organism evidence="1 2">
    <name type="scientific">Tahibacter aquaticus</name>
    <dbReference type="NCBI Taxonomy" id="520092"/>
    <lineage>
        <taxon>Bacteria</taxon>
        <taxon>Pseudomonadati</taxon>
        <taxon>Pseudomonadota</taxon>
        <taxon>Gammaproteobacteria</taxon>
        <taxon>Lysobacterales</taxon>
        <taxon>Rhodanobacteraceae</taxon>
        <taxon>Tahibacter</taxon>
    </lineage>
</organism>
<keyword evidence="2" id="KW-1185">Reference proteome</keyword>
<protein>
    <submittedName>
        <fullName evidence="1">Type VI secretion system protein ImpG</fullName>
    </submittedName>
</protein>
<dbReference type="OrthoDB" id="9763676at2"/>
<dbReference type="AlphaFoldDB" id="A0A4R6Z7T6"/>
<dbReference type="RefSeq" id="WP_133817578.1">
    <property type="nucleotide sequence ID" value="NZ_SNZH01000002.1"/>
</dbReference>
<dbReference type="PIRSF" id="PIRSF028304">
    <property type="entry name" value="UCP028304"/>
    <property type="match status" value="1"/>
</dbReference>
<name>A0A4R6Z7T6_9GAMM</name>
<proteinExistence type="predicted"/>
<reference evidence="1 2" key="1">
    <citation type="submission" date="2019-03" db="EMBL/GenBank/DDBJ databases">
        <title>Genomic Encyclopedia of Type Strains, Phase IV (KMG-IV): sequencing the most valuable type-strain genomes for metagenomic binning, comparative biology and taxonomic classification.</title>
        <authorList>
            <person name="Goeker M."/>
        </authorList>
    </citation>
    <scope>NUCLEOTIDE SEQUENCE [LARGE SCALE GENOMIC DNA]</scope>
    <source>
        <strain evidence="1 2">DSM 21667</strain>
    </source>
</reference>
<comment type="caution">
    <text evidence="1">The sequence shown here is derived from an EMBL/GenBank/DDBJ whole genome shotgun (WGS) entry which is preliminary data.</text>
</comment>
<gene>
    <name evidence="1" type="ORF">DFR29_102535</name>
</gene>
<dbReference type="PANTHER" id="PTHR35370">
    <property type="entry name" value="CYTOPLASMIC PROTEIN-RELATED-RELATED"/>
    <property type="match status" value="1"/>
</dbReference>
<evidence type="ECO:0000313" key="1">
    <source>
        <dbReference type="EMBL" id="TDR47873.1"/>
    </source>
</evidence>